<accession>A0A841KHH5</accession>
<evidence type="ECO:0000313" key="6">
    <source>
        <dbReference type="Proteomes" id="UP000560000"/>
    </source>
</evidence>
<sequence>MNGTAITLFDSHTHLDDAAFDGDRSAMLQRAAAAGVVDMLVAATAARHWPRLRDLCAACEHGVRLHAAYGLHPMFMAEHRDEDLASLERWLRDASPAAVGECGLDFQVGIEPERQRRFFGHQIGLARELDLPLVIHARKAVEEVILTLRREGPVRGVVHSYGGSIEQARQLWDLGIHLGLGGPVTHDRARKLHRLAATMPLQQLLLETDAPDQPGAAHRQQRNEPAYLVEVLDSIAALREMPREAIAQATRDNALRLFGTAPA</sequence>
<dbReference type="PROSITE" id="PS01090">
    <property type="entry name" value="TATD_2"/>
    <property type="match status" value="1"/>
</dbReference>
<dbReference type="PANTHER" id="PTHR46124:SF3">
    <property type="entry name" value="HYDROLASE"/>
    <property type="match status" value="1"/>
</dbReference>
<dbReference type="GO" id="GO:0016788">
    <property type="term" value="F:hydrolase activity, acting on ester bonds"/>
    <property type="evidence" value="ECO:0007669"/>
    <property type="project" value="InterPro"/>
</dbReference>
<dbReference type="PROSITE" id="PS01091">
    <property type="entry name" value="TATD_3"/>
    <property type="match status" value="1"/>
</dbReference>
<evidence type="ECO:0000313" key="5">
    <source>
        <dbReference type="EMBL" id="MBB6183437.1"/>
    </source>
</evidence>
<dbReference type="RefSeq" id="WP_184655027.1">
    <property type="nucleotide sequence ID" value="NZ_JACHET010000001.1"/>
</dbReference>
<evidence type="ECO:0000256" key="1">
    <source>
        <dbReference type="ARBA" id="ARBA00009275"/>
    </source>
</evidence>
<protein>
    <submittedName>
        <fullName evidence="5">TatD DNase family protein</fullName>
        <ecNumber evidence="5">3.1.21.-</ecNumber>
    </submittedName>
</protein>
<dbReference type="Proteomes" id="UP000560000">
    <property type="component" value="Unassembled WGS sequence"/>
</dbReference>
<dbReference type="EMBL" id="JACHET010000001">
    <property type="protein sequence ID" value="MBB6183437.1"/>
    <property type="molecule type" value="Genomic_DNA"/>
</dbReference>
<reference evidence="5 6" key="1">
    <citation type="submission" date="2020-08" db="EMBL/GenBank/DDBJ databases">
        <title>Genomic Encyclopedia of Type Strains, Phase IV (KMG-IV): sequencing the most valuable type-strain genomes for metagenomic binning, comparative biology and taxonomic classification.</title>
        <authorList>
            <person name="Goeker M."/>
        </authorList>
    </citation>
    <scope>NUCLEOTIDE SEQUENCE [LARGE SCALE GENOMIC DNA]</scope>
    <source>
        <strain evidence="5 6">DSM 107085</strain>
    </source>
</reference>
<keyword evidence="3 5" id="KW-0378">Hydrolase</keyword>
<dbReference type="AlphaFoldDB" id="A0A841KHH5"/>
<dbReference type="EC" id="3.1.21.-" evidence="5"/>
<evidence type="ECO:0000256" key="2">
    <source>
        <dbReference type="ARBA" id="ARBA00022723"/>
    </source>
</evidence>
<name>A0A841KHH5_9GAMM</name>
<comment type="similarity">
    <text evidence="1">Belongs to the metallo-dependent hydrolases superfamily. TatD-type hydrolase family.</text>
</comment>
<feature type="binding site" evidence="4">
    <location>
        <position position="101"/>
    </location>
    <ligand>
        <name>a divalent metal cation</name>
        <dbReference type="ChEBI" id="CHEBI:60240"/>
        <label>1</label>
    </ligand>
</feature>
<dbReference type="InterPro" id="IPR032466">
    <property type="entry name" value="Metal_Hydrolase"/>
</dbReference>
<dbReference type="FunFam" id="3.20.20.140:FF:000005">
    <property type="entry name" value="TatD family hydrolase"/>
    <property type="match status" value="1"/>
</dbReference>
<feature type="binding site" evidence="4">
    <location>
        <position position="209"/>
    </location>
    <ligand>
        <name>a divalent metal cation</name>
        <dbReference type="ChEBI" id="CHEBI:60240"/>
        <label>1</label>
    </ligand>
</feature>
<dbReference type="GO" id="GO:0046872">
    <property type="term" value="F:metal ion binding"/>
    <property type="evidence" value="ECO:0007669"/>
    <property type="project" value="UniProtKB-KW"/>
</dbReference>
<dbReference type="InterPro" id="IPR001130">
    <property type="entry name" value="TatD-like"/>
</dbReference>
<gene>
    <name evidence="5" type="ORF">HNQ86_000782</name>
</gene>
<dbReference type="PIRSF" id="PIRSF005902">
    <property type="entry name" value="DNase_TatD"/>
    <property type="match status" value="1"/>
</dbReference>
<dbReference type="SUPFAM" id="SSF51556">
    <property type="entry name" value="Metallo-dependent hydrolases"/>
    <property type="match status" value="1"/>
</dbReference>
<proteinExistence type="inferred from homology"/>
<comment type="caution">
    <text evidence="5">The sequence shown here is derived from an EMBL/GenBank/DDBJ whole genome shotgun (WGS) entry which is preliminary data.</text>
</comment>
<dbReference type="InterPro" id="IPR018228">
    <property type="entry name" value="DNase_TatD-rel_CS"/>
</dbReference>
<keyword evidence="2 4" id="KW-0479">Metal-binding</keyword>
<dbReference type="PANTHER" id="PTHR46124">
    <property type="entry name" value="D-AMINOACYL-TRNA DEACYLASE"/>
    <property type="match status" value="1"/>
</dbReference>
<feature type="binding site" evidence="4">
    <location>
        <position position="12"/>
    </location>
    <ligand>
        <name>a divalent metal cation</name>
        <dbReference type="ChEBI" id="CHEBI:60240"/>
        <label>1</label>
    </ligand>
</feature>
<dbReference type="CDD" id="cd01310">
    <property type="entry name" value="TatD_DNAse"/>
    <property type="match status" value="1"/>
</dbReference>
<feature type="binding site" evidence="4">
    <location>
        <position position="159"/>
    </location>
    <ligand>
        <name>a divalent metal cation</name>
        <dbReference type="ChEBI" id="CHEBI:60240"/>
        <label>2</label>
    </ligand>
</feature>
<dbReference type="Pfam" id="PF01026">
    <property type="entry name" value="TatD_DNase"/>
    <property type="match status" value="1"/>
</dbReference>
<dbReference type="PROSITE" id="PS01137">
    <property type="entry name" value="TATD_1"/>
    <property type="match status" value="1"/>
</dbReference>
<dbReference type="GO" id="GO:0005829">
    <property type="term" value="C:cytosol"/>
    <property type="evidence" value="ECO:0007669"/>
    <property type="project" value="TreeGrafter"/>
</dbReference>
<feature type="binding site" evidence="4">
    <location>
        <position position="136"/>
    </location>
    <ligand>
        <name>a divalent metal cation</name>
        <dbReference type="ChEBI" id="CHEBI:60240"/>
        <label>2</label>
    </ligand>
</feature>
<evidence type="ECO:0000256" key="4">
    <source>
        <dbReference type="PIRSR" id="PIRSR005902-1"/>
    </source>
</evidence>
<organism evidence="5 6">
    <name type="scientific">Oleiagrimonas soli</name>
    <dbReference type="NCBI Taxonomy" id="1543381"/>
    <lineage>
        <taxon>Bacteria</taxon>
        <taxon>Pseudomonadati</taxon>
        <taxon>Pseudomonadota</taxon>
        <taxon>Gammaproteobacteria</taxon>
        <taxon>Lysobacterales</taxon>
        <taxon>Rhodanobacteraceae</taxon>
        <taxon>Oleiagrimonas</taxon>
    </lineage>
</organism>
<evidence type="ECO:0000256" key="3">
    <source>
        <dbReference type="ARBA" id="ARBA00022801"/>
    </source>
</evidence>
<dbReference type="Gene3D" id="3.20.20.140">
    <property type="entry name" value="Metal-dependent hydrolases"/>
    <property type="match status" value="1"/>
</dbReference>
<feature type="binding site" evidence="4">
    <location>
        <position position="14"/>
    </location>
    <ligand>
        <name>a divalent metal cation</name>
        <dbReference type="ChEBI" id="CHEBI:60240"/>
        <label>1</label>
    </ligand>
</feature>